<comment type="subcellular location">
    <subcellularLocation>
        <location evidence="1 8">Cytoplasm</location>
    </subcellularLocation>
</comment>
<dbReference type="Pfam" id="PF03807">
    <property type="entry name" value="F420_oxidored"/>
    <property type="match status" value="1"/>
</dbReference>
<evidence type="ECO:0000256" key="10">
    <source>
        <dbReference type="PIRSR" id="PIRSR000193-1"/>
    </source>
</evidence>
<evidence type="ECO:0000313" key="14">
    <source>
        <dbReference type="Proteomes" id="UP000594464"/>
    </source>
</evidence>
<feature type="binding site" evidence="10">
    <location>
        <begin position="78"/>
        <end position="81"/>
    </location>
    <ligand>
        <name>NADP(+)</name>
        <dbReference type="ChEBI" id="CHEBI:58349"/>
    </ligand>
</feature>
<dbReference type="EMBL" id="CP048620">
    <property type="protein sequence ID" value="QPJ66537.1"/>
    <property type="molecule type" value="Genomic_DNA"/>
</dbReference>
<dbReference type="PANTHER" id="PTHR11645:SF0">
    <property type="entry name" value="PYRROLINE-5-CARBOXYLATE REDUCTASE 3"/>
    <property type="match status" value="1"/>
</dbReference>
<dbReference type="Pfam" id="PF14748">
    <property type="entry name" value="P5CR_dimer"/>
    <property type="match status" value="1"/>
</dbReference>
<keyword evidence="7 8" id="KW-0560">Oxidoreductase</keyword>
<dbReference type="KEGG" id="nva:G3M78_14460"/>
<dbReference type="InterPro" id="IPR000304">
    <property type="entry name" value="Pyrroline-COOH_reductase"/>
</dbReference>
<dbReference type="InterPro" id="IPR036291">
    <property type="entry name" value="NAD(P)-bd_dom_sf"/>
</dbReference>
<evidence type="ECO:0000256" key="9">
    <source>
        <dbReference type="NCBIfam" id="TIGR00112"/>
    </source>
</evidence>
<dbReference type="FunFam" id="3.40.50.720:FF:000190">
    <property type="entry name" value="Pyrroline-5-carboxylate reductase"/>
    <property type="match status" value="1"/>
</dbReference>
<evidence type="ECO:0000259" key="12">
    <source>
        <dbReference type="Pfam" id="PF14748"/>
    </source>
</evidence>
<evidence type="ECO:0000256" key="1">
    <source>
        <dbReference type="ARBA" id="ARBA00004496"/>
    </source>
</evidence>
<keyword evidence="4 8" id="KW-0028">Amino-acid biosynthesis</keyword>
<organism evidence="13 14">
    <name type="scientific">Candidatus Nitrohelix vancouverensis</name>
    <dbReference type="NCBI Taxonomy" id="2705534"/>
    <lineage>
        <taxon>Bacteria</taxon>
        <taxon>Pseudomonadati</taxon>
        <taxon>Nitrospinota/Tectimicrobiota group</taxon>
        <taxon>Nitrospinota</taxon>
        <taxon>Nitrospinia</taxon>
        <taxon>Nitrospinales</taxon>
        <taxon>Nitrospinaceae</taxon>
        <taxon>Candidatus Nitrohelix</taxon>
    </lineage>
</organism>
<dbReference type="InterPro" id="IPR029036">
    <property type="entry name" value="P5CR_dimer"/>
</dbReference>
<reference evidence="14" key="1">
    <citation type="submission" date="2020-02" db="EMBL/GenBank/DDBJ databases">
        <title>Genomic and physiological characterization of two novel Nitrospinaceae genera.</title>
        <authorList>
            <person name="Mueller A.J."/>
            <person name="Jung M.-Y."/>
            <person name="Strachan C.R."/>
            <person name="Herbold C.W."/>
            <person name="Kirkegaard R.H."/>
            <person name="Daims H."/>
        </authorList>
    </citation>
    <scope>NUCLEOTIDE SEQUENCE [LARGE SCALE GENOMIC DNA]</scope>
</reference>
<comment type="similarity">
    <text evidence="2 8">Belongs to the pyrroline-5-carboxylate reductase family.</text>
</comment>
<evidence type="ECO:0000256" key="7">
    <source>
        <dbReference type="ARBA" id="ARBA00023002"/>
    </source>
</evidence>
<dbReference type="Proteomes" id="UP000594464">
    <property type="component" value="Chromosome"/>
</dbReference>
<dbReference type="InterPro" id="IPR008927">
    <property type="entry name" value="6-PGluconate_DH-like_C_sf"/>
</dbReference>
<dbReference type="NCBIfam" id="TIGR00112">
    <property type="entry name" value="proC"/>
    <property type="match status" value="1"/>
</dbReference>
<feature type="binding site" evidence="10">
    <location>
        <position position="65"/>
    </location>
    <ligand>
        <name>NADPH</name>
        <dbReference type="ChEBI" id="CHEBI:57783"/>
    </ligand>
</feature>
<feature type="domain" description="Pyrroline-5-carboxylate reductase dimerisation" evidence="12">
    <location>
        <begin position="175"/>
        <end position="279"/>
    </location>
</feature>
<evidence type="ECO:0000313" key="13">
    <source>
        <dbReference type="EMBL" id="QPJ66537.1"/>
    </source>
</evidence>
<name>A0A7T0C4T5_9BACT</name>
<dbReference type="FunFam" id="1.10.3730.10:FF:000001">
    <property type="entry name" value="Pyrroline-5-carboxylate reductase"/>
    <property type="match status" value="1"/>
</dbReference>
<dbReference type="PIRSF" id="PIRSF000193">
    <property type="entry name" value="Pyrrol-5-carb_rd"/>
    <property type="match status" value="1"/>
</dbReference>
<dbReference type="AlphaFoldDB" id="A0A7T0C4T5"/>
<dbReference type="GO" id="GO:0004735">
    <property type="term" value="F:pyrroline-5-carboxylate reductase activity"/>
    <property type="evidence" value="ECO:0007669"/>
    <property type="project" value="UniProtKB-UniRule"/>
</dbReference>
<evidence type="ECO:0000256" key="8">
    <source>
        <dbReference type="HAMAP-Rule" id="MF_01925"/>
    </source>
</evidence>
<comment type="catalytic activity">
    <reaction evidence="8">
        <text>L-proline + NADP(+) = (S)-1-pyrroline-5-carboxylate + NADPH + 2 H(+)</text>
        <dbReference type="Rhea" id="RHEA:14109"/>
        <dbReference type="ChEBI" id="CHEBI:15378"/>
        <dbReference type="ChEBI" id="CHEBI:17388"/>
        <dbReference type="ChEBI" id="CHEBI:57783"/>
        <dbReference type="ChEBI" id="CHEBI:58349"/>
        <dbReference type="ChEBI" id="CHEBI:60039"/>
        <dbReference type="EC" id="1.5.1.2"/>
    </reaction>
</comment>
<comment type="pathway">
    <text evidence="8">Amino-acid biosynthesis; L-proline biosynthesis; L-proline from L-glutamate 5-semialdehyde: step 1/1.</text>
</comment>
<dbReference type="Gene3D" id="3.40.50.720">
    <property type="entry name" value="NAD(P)-binding Rossmann-like Domain"/>
    <property type="match status" value="1"/>
</dbReference>
<keyword evidence="5 8" id="KW-0641">Proline biosynthesis</keyword>
<dbReference type="UniPathway" id="UPA00098">
    <property type="reaction ID" value="UER00361"/>
</dbReference>
<dbReference type="Gene3D" id="1.10.3730.10">
    <property type="entry name" value="ProC C-terminal domain-like"/>
    <property type="match status" value="1"/>
</dbReference>
<feature type="domain" description="Pyrroline-5-carboxylate reductase catalytic N-terminal" evidence="11">
    <location>
        <begin position="12"/>
        <end position="107"/>
    </location>
</feature>
<evidence type="ECO:0000256" key="5">
    <source>
        <dbReference type="ARBA" id="ARBA00022650"/>
    </source>
</evidence>
<proteinExistence type="inferred from homology"/>
<accession>A0A7T0C4T5</accession>
<dbReference type="GO" id="GO:0005737">
    <property type="term" value="C:cytoplasm"/>
    <property type="evidence" value="ECO:0007669"/>
    <property type="project" value="UniProtKB-SubCell"/>
</dbReference>
<dbReference type="InterPro" id="IPR028939">
    <property type="entry name" value="P5C_Rdtase_cat_N"/>
</dbReference>
<evidence type="ECO:0000256" key="2">
    <source>
        <dbReference type="ARBA" id="ARBA00005525"/>
    </source>
</evidence>
<evidence type="ECO:0000256" key="6">
    <source>
        <dbReference type="ARBA" id="ARBA00022857"/>
    </source>
</evidence>
<dbReference type="EC" id="1.5.1.2" evidence="8 9"/>
<evidence type="ECO:0000256" key="3">
    <source>
        <dbReference type="ARBA" id="ARBA00022490"/>
    </source>
</evidence>
<dbReference type="PANTHER" id="PTHR11645">
    <property type="entry name" value="PYRROLINE-5-CARBOXYLATE REDUCTASE"/>
    <property type="match status" value="1"/>
</dbReference>
<evidence type="ECO:0000256" key="4">
    <source>
        <dbReference type="ARBA" id="ARBA00022605"/>
    </source>
</evidence>
<comment type="catalytic activity">
    <reaction evidence="8">
        <text>L-proline + NAD(+) = (S)-1-pyrroline-5-carboxylate + NADH + 2 H(+)</text>
        <dbReference type="Rhea" id="RHEA:14105"/>
        <dbReference type="ChEBI" id="CHEBI:15378"/>
        <dbReference type="ChEBI" id="CHEBI:17388"/>
        <dbReference type="ChEBI" id="CHEBI:57540"/>
        <dbReference type="ChEBI" id="CHEBI:57945"/>
        <dbReference type="ChEBI" id="CHEBI:60039"/>
        <dbReference type="EC" id="1.5.1.2"/>
    </reaction>
</comment>
<evidence type="ECO:0000259" key="11">
    <source>
        <dbReference type="Pfam" id="PF03807"/>
    </source>
</evidence>
<sequence>MIKEVQVLSNKKLGFLGGGNMAQAIVKGLIAASFIEPKNILISDINAARLESLRNDFKVKTSQVNREVAEKTDIIILAVKPQAMETVLEELGGMSLDKKLFISVAAGVSIQSIESVLKGGVESRKAHVIRTMPNTPALALAGVTAIAPGSAVSKMDMKIAHRLFEAVGQTVDVPESQLDAVTGLSGSGPAYVFTIIEALSDGGVKMGLARDVARTLAVQTVLGAAQLAQESGKHTGELKDMVTSPAGTTIAGIKALEKGALRATLMDAVEQATLRSIELGKR</sequence>
<dbReference type="GO" id="GO:0055129">
    <property type="term" value="P:L-proline biosynthetic process"/>
    <property type="evidence" value="ECO:0007669"/>
    <property type="project" value="UniProtKB-UniRule"/>
</dbReference>
<gene>
    <name evidence="8 13" type="primary">proC</name>
    <name evidence="13" type="ORF">G3M78_14460</name>
</gene>
<dbReference type="HAMAP" id="MF_01925">
    <property type="entry name" value="P5C_reductase"/>
    <property type="match status" value="1"/>
</dbReference>
<comment type="function">
    <text evidence="8">Catalyzes the reduction of 1-pyrroline-5-carboxylate (PCA) to L-proline.</text>
</comment>
<keyword evidence="3 8" id="KW-0963">Cytoplasm</keyword>
<keyword evidence="6 8" id="KW-0521">NADP</keyword>
<dbReference type="SUPFAM" id="SSF48179">
    <property type="entry name" value="6-phosphogluconate dehydrogenase C-terminal domain-like"/>
    <property type="match status" value="1"/>
</dbReference>
<feature type="binding site" evidence="10">
    <location>
        <begin position="16"/>
        <end position="21"/>
    </location>
    <ligand>
        <name>NADP(+)</name>
        <dbReference type="ChEBI" id="CHEBI:58349"/>
    </ligand>
</feature>
<dbReference type="SUPFAM" id="SSF51735">
    <property type="entry name" value="NAD(P)-binding Rossmann-fold domains"/>
    <property type="match status" value="1"/>
</dbReference>
<protein>
    <recommendedName>
        <fullName evidence="8 9">Pyrroline-5-carboxylate reductase</fullName>
        <shortName evidence="8">P5C reductase</shortName>
        <shortName evidence="8">P5CR</shortName>
        <ecNumber evidence="8 9">1.5.1.2</ecNumber>
    </recommendedName>
    <alternativeName>
        <fullName evidence="8">PCA reductase</fullName>
    </alternativeName>
</protein>